<dbReference type="InterPro" id="IPR027417">
    <property type="entry name" value="P-loop_NTPase"/>
</dbReference>
<organism evidence="2 3">
    <name type="scientific">Faecalibacterium prausnitzii</name>
    <dbReference type="NCBI Taxonomy" id="853"/>
    <lineage>
        <taxon>Bacteria</taxon>
        <taxon>Bacillati</taxon>
        <taxon>Bacillota</taxon>
        <taxon>Clostridia</taxon>
        <taxon>Eubacteriales</taxon>
        <taxon>Oscillospiraceae</taxon>
        <taxon>Faecalibacterium</taxon>
    </lineage>
</organism>
<accession>A0A2A7AAC6</accession>
<name>A0A2A7AAC6_9FIRM</name>
<keyword evidence="2" id="KW-0540">Nuclease</keyword>
<dbReference type="GO" id="GO:0004519">
    <property type="term" value="F:endonuclease activity"/>
    <property type="evidence" value="ECO:0007669"/>
    <property type="project" value="UniProtKB-KW"/>
</dbReference>
<evidence type="ECO:0000313" key="3">
    <source>
        <dbReference type="Proteomes" id="UP000220157"/>
    </source>
</evidence>
<dbReference type="Gene3D" id="3.40.50.300">
    <property type="entry name" value="P-loop containing nucleotide triphosphate hydrolases"/>
    <property type="match status" value="2"/>
</dbReference>
<feature type="domain" description="Helicase/UvrB N-terminal" evidence="1">
    <location>
        <begin position="1"/>
        <end position="241"/>
    </location>
</feature>
<dbReference type="EMBL" id="NMTW01000026">
    <property type="protein sequence ID" value="PDX76096.1"/>
    <property type="molecule type" value="Genomic_DNA"/>
</dbReference>
<gene>
    <name evidence="2" type="ORF">CGS56_05295</name>
</gene>
<dbReference type="GO" id="GO:0005829">
    <property type="term" value="C:cytosol"/>
    <property type="evidence" value="ECO:0007669"/>
    <property type="project" value="TreeGrafter"/>
</dbReference>
<evidence type="ECO:0000259" key="1">
    <source>
        <dbReference type="Pfam" id="PF04851"/>
    </source>
</evidence>
<comment type="caution">
    <text evidence="2">The sequence shown here is derived from an EMBL/GenBank/DDBJ whole genome shotgun (WGS) entry which is preliminary data.</text>
</comment>
<proteinExistence type="predicted"/>
<protein>
    <submittedName>
        <fullName evidence="2">Restriction endonuclease</fullName>
    </submittedName>
</protein>
<dbReference type="InterPro" id="IPR050742">
    <property type="entry name" value="Helicase_Restrict-Modif_Enz"/>
</dbReference>
<dbReference type="AlphaFoldDB" id="A0A2A7AAC6"/>
<sequence length="875" mass="98831">MELKSYQKKVIADLTRYLELLNETQNYMTAFEQFWREKSAPALGRYQNVIPGVPNLCFKVPTGGGKTFIACNAVRPIFDALPATKTKAVVWLVPSDAILTQTAKALKDTSHPYRQKIDVDFGGRVEVYTKQELLNGQNFNPTAVTEQLSVMVLSYDSFRGRGKEGLKAYQENSNLAAFAKVLGKPDSPIEKADETALFQIINQLNPLVIVDESHHARSELSLEMLENFNPCFVLDLTATPKKESNIISYVDAVQLKNEHMVKLPVIVYNRDSQAEVLTDAIDLRNKLEEIANAEYAKTGKYIRPIALFQAQPKGKEDATTFEKLRDKLVDAGIPADQIAIRTADVNELKNVELMSPNCPIRYIITVNALKEGWDCPFAYILASLANKTSQVDVEQILGRILRLPHTSQHTQSALNMSYVLTSSNDFNNTVAHIVKGLNSAGFSDKDYRIGESAKPQIPEQPAEQITLPDPQGVSELETAEDDFSGLDGKLIGAELERRREQAQTPETAPKADTMLDAAAEVEKAYTDAIQQTGNDPVMDNLPWEVRDKVKSFGVNPQFREDIETLQIPQFFLKIEQSLFTDGSFELLDKEMLAEGFTLKGKAYDIDFAAADDEIREIDVREQDGGLPKVFKMESAEQRYFKEWFNNLPQESRVRQCKDMMFKQLNKLNMVDAAELKAYIDRIVDDMDKAQLAAMEKAPLGYAAKIRDKIETLLEAHYREIFEKWLETERIVCKPSFRLPLAIHPTTHTDIYARSLYTAEDGDMNKLEQKLVVELTALPNVRWWHRNIARQGFSINGFIKHYPDILIMTQSGKLICAETKGDHLKNGDSREKIALGQAWRTAAGKDFRYYMVFENEENLLPGAMSMSQFIDTVKAL</sequence>
<dbReference type="SUPFAM" id="SSF52540">
    <property type="entry name" value="P-loop containing nucleoside triphosphate hydrolases"/>
    <property type="match status" value="2"/>
</dbReference>
<dbReference type="PANTHER" id="PTHR47396:SF1">
    <property type="entry name" value="ATP-DEPENDENT HELICASE IRC3-RELATED"/>
    <property type="match status" value="1"/>
</dbReference>
<dbReference type="PANTHER" id="PTHR47396">
    <property type="entry name" value="TYPE I RESTRICTION ENZYME ECOKI R PROTEIN"/>
    <property type="match status" value="1"/>
</dbReference>
<keyword evidence="2" id="KW-0255">Endonuclease</keyword>
<dbReference type="Proteomes" id="UP000220157">
    <property type="component" value="Unassembled WGS sequence"/>
</dbReference>
<dbReference type="GO" id="GO:0005524">
    <property type="term" value="F:ATP binding"/>
    <property type="evidence" value="ECO:0007669"/>
    <property type="project" value="InterPro"/>
</dbReference>
<dbReference type="GeneID" id="90658764"/>
<dbReference type="Pfam" id="PF04851">
    <property type="entry name" value="ResIII"/>
    <property type="match status" value="1"/>
</dbReference>
<reference evidence="2 3" key="1">
    <citation type="journal article" date="2017" name="Front. Microbiol.">
        <title>New Insights into the Diversity of the Genus Faecalibacterium.</title>
        <authorList>
            <person name="Benevides L."/>
            <person name="Burman S."/>
            <person name="Martin R."/>
            <person name="Robert V."/>
            <person name="Thomas M."/>
            <person name="Miquel S."/>
            <person name="Chain F."/>
            <person name="Sokol H."/>
            <person name="Bermudez-Humaran L.G."/>
            <person name="Morrison M."/>
            <person name="Langella P."/>
            <person name="Azevedo V.A."/>
            <person name="Chatel J.M."/>
            <person name="Soares S."/>
        </authorList>
    </citation>
    <scope>NUCLEOTIDE SEQUENCE [LARGE SCALE GENOMIC DNA]</scope>
    <source>
        <strain evidence="2 3">CNCM I 4573</strain>
    </source>
</reference>
<dbReference type="RefSeq" id="WP_005928946.1">
    <property type="nucleotide sequence ID" value="NZ_LR699987.1"/>
</dbReference>
<dbReference type="GO" id="GO:0016787">
    <property type="term" value="F:hydrolase activity"/>
    <property type="evidence" value="ECO:0007669"/>
    <property type="project" value="InterPro"/>
</dbReference>
<keyword evidence="2" id="KW-0378">Hydrolase</keyword>
<dbReference type="InterPro" id="IPR006935">
    <property type="entry name" value="Helicase/UvrB_N"/>
</dbReference>
<evidence type="ECO:0000313" key="2">
    <source>
        <dbReference type="EMBL" id="PDX76096.1"/>
    </source>
</evidence>
<dbReference type="GO" id="GO:0003677">
    <property type="term" value="F:DNA binding"/>
    <property type="evidence" value="ECO:0007669"/>
    <property type="project" value="InterPro"/>
</dbReference>
<dbReference type="KEGG" id="fpra:CG447_08715"/>